<reference evidence="1 2" key="1">
    <citation type="submission" date="2018-07" db="EMBL/GenBank/DDBJ databases">
        <title>Leeuwenhoekiella genomics.</title>
        <authorList>
            <person name="Tahon G."/>
            <person name="Willems A."/>
        </authorList>
    </citation>
    <scope>NUCLEOTIDE SEQUENCE [LARGE SCALE GENOMIC DNA]</scope>
    <source>
        <strain evidence="1 2">R-50232</strain>
    </source>
</reference>
<proteinExistence type="predicted"/>
<comment type="caution">
    <text evidence="1">The sequence shown here is derived from an EMBL/GenBank/DDBJ whole genome shotgun (WGS) entry which is preliminary data.</text>
</comment>
<protein>
    <recommendedName>
        <fullName evidence="3">Lipocalin-like protein</fullName>
    </recommendedName>
</protein>
<accession>A0A4Q0NUV7</accession>
<sequence>MNIKIASVALFLGLFVSCTDDNGTTADLVQQETSVELNLVKMSGQVRGSETTGDEMSWQETYTLGSGMRFKKVRKSDGNTLISEGDFDIVMINSDKYLKFVHDSESELIGNCTGDKVELLKYTSSDSLESTWNVCDGPGLKYTFN</sequence>
<dbReference type="EMBL" id="QOVI01000003">
    <property type="protein sequence ID" value="RXG15445.1"/>
    <property type="molecule type" value="Genomic_DNA"/>
</dbReference>
<dbReference type="PROSITE" id="PS51257">
    <property type="entry name" value="PROKAR_LIPOPROTEIN"/>
    <property type="match status" value="1"/>
</dbReference>
<name>A0A4Q0NUV7_9FLAO</name>
<evidence type="ECO:0000313" key="1">
    <source>
        <dbReference type="EMBL" id="RXG15445.1"/>
    </source>
</evidence>
<dbReference type="OrthoDB" id="882993at2"/>
<evidence type="ECO:0008006" key="3">
    <source>
        <dbReference type="Google" id="ProtNLM"/>
    </source>
</evidence>
<dbReference type="AlphaFoldDB" id="A0A4Q0NUV7"/>
<keyword evidence="2" id="KW-1185">Reference proteome</keyword>
<dbReference type="RefSeq" id="WP_128761022.1">
    <property type="nucleotide sequence ID" value="NZ_QOVI01000003.1"/>
</dbReference>
<organism evidence="1 2">
    <name type="scientific">Leeuwenhoekiella aestuarii</name>
    <dbReference type="NCBI Taxonomy" id="2249426"/>
    <lineage>
        <taxon>Bacteria</taxon>
        <taxon>Pseudomonadati</taxon>
        <taxon>Bacteroidota</taxon>
        <taxon>Flavobacteriia</taxon>
        <taxon>Flavobacteriales</taxon>
        <taxon>Flavobacteriaceae</taxon>
        <taxon>Leeuwenhoekiella</taxon>
    </lineage>
</organism>
<evidence type="ECO:0000313" key="2">
    <source>
        <dbReference type="Proteomes" id="UP000289821"/>
    </source>
</evidence>
<gene>
    <name evidence="1" type="ORF">DSM04_103334</name>
</gene>
<dbReference type="Proteomes" id="UP000289821">
    <property type="component" value="Unassembled WGS sequence"/>
</dbReference>